<feature type="transmembrane region" description="Helical" evidence="2">
    <location>
        <begin position="43"/>
        <end position="61"/>
    </location>
</feature>
<dbReference type="Proteomes" id="UP000552757">
    <property type="component" value="Unassembled WGS sequence"/>
</dbReference>
<proteinExistence type="predicted"/>
<name>A0A7W6GP34_9SPHN</name>
<evidence type="ECO:0000313" key="4">
    <source>
        <dbReference type="Proteomes" id="UP000552757"/>
    </source>
</evidence>
<organism evidence="3 4">
    <name type="scientific">Sphingobium fontiphilum</name>
    <dbReference type="NCBI Taxonomy" id="944425"/>
    <lineage>
        <taxon>Bacteria</taxon>
        <taxon>Pseudomonadati</taxon>
        <taxon>Pseudomonadota</taxon>
        <taxon>Alphaproteobacteria</taxon>
        <taxon>Sphingomonadales</taxon>
        <taxon>Sphingomonadaceae</taxon>
        <taxon>Sphingobium</taxon>
    </lineage>
</organism>
<dbReference type="EMBL" id="JACIEB010000006">
    <property type="protein sequence ID" value="MBB3982936.1"/>
    <property type="molecule type" value="Genomic_DNA"/>
</dbReference>
<feature type="compositionally biased region" description="Basic and acidic residues" evidence="1">
    <location>
        <begin position="83"/>
        <end position="98"/>
    </location>
</feature>
<keyword evidence="2" id="KW-1133">Transmembrane helix</keyword>
<evidence type="ECO:0000256" key="2">
    <source>
        <dbReference type="SAM" id="Phobius"/>
    </source>
</evidence>
<reference evidence="3 4" key="1">
    <citation type="submission" date="2020-08" db="EMBL/GenBank/DDBJ databases">
        <title>Genomic Encyclopedia of Type Strains, Phase IV (KMG-IV): sequencing the most valuable type-strain genomes for metagenomic binning, comparative biology and taxonomic classification.</title>
        <authorList>
            <person name="Goeker M."/>
        </authorList>
    </citation>
    <scope>NUCLEOTIDE SEQUENCE [LARGE SCALE GENOMIC DNA]</scope>
    <source>
        <strain evidence="3 4">DSM 29348</strain>
    </source>
</reference>
<keyword evidence="2" id="KW-0812">Transmembrane</keyword>
<evidence type="ECO:0000313" key="3">
    <source>
        <dbReference type="EMBL" id="MBB3982936.1"/>
    </source>
</evidence>
<dbReference type="AlphaFoldDB" id="A0A7W6GP34"/>
<protein>
    <submittedName>
        <fullName evidence="3">Uncharacterized protein</fullName>
    </submittedName>
</protein>
<gene>
    <name evidence="3" type="ORF">GGR44_002616</name>
</gene>
<sequence length="187" mass="19423">MAGKMAQMTGGIMVAAMLAGSITPAQARPRHYDRHHHRHDDFGLGDAIGIAALLGAVAIVASSASKDRRAAHDDALDGQPPPSDDRPDGVDALPHDDGAAPTAGDALEEAANACALAARDEASANGGYAEVRSMDEPQPIDGGFNIDGKVESRASWNAASGALRRFTCTVRDGRVAQVYLSRDVVAR</sequence>
<feature type="region of interest" description="Disordered" evidence="1">
    <location>
        <begin position="70"/>
        <end position="103"/>
    </location>
</feature>
<accession>A0A7W6GP34</accession>
<evidence type="ECO:0000256" key="1">
    <source>
        <dbReference type="SAM" id="MobiDB-lite"/>
    </source>
</evidence>
<keyword evidence="2" id="KW-0472">Membrane</keyword>
<keyword evidence="4" id="KW-1185">Reference proteome</keyword>
<comment type="caution">
    <text evidence="3">The sequence shown here is derived from an EMBL/GenBank/DDBJ whole genome shotgun (WGS) entry which is preliminary data.</text>
</comment>